<dbReference type="FunFam" id="3.30.70.1230:FF:000004">
    <property type="entry name" value="Guanylate cyclase"/>
    <property type="match status" value="1"/>
</dbReference>
<dbReference type="Gene3D" id="3.30.70.1230">
    <property type="entry name" value="Nucleotide cyclase"/>
    <property type="match status" value="1"/>
</dbReference>
<evidence type="ECO:0000256" key="7">
    <source>
        <dbReference type="ARBA" id="ARBA00023134"/>
    </source>
</evidence>
<keyword evidence="9" id="KW-0675">Receptor</keyword>
<dbReference type="Proteomes" id="UP000683360">
    <property type="component" value="Unassembled WGS sequence"/>
</dbReference>
<dbReference type="GO" id="GO:0035556">
    <property type="term" value="P:intracellular signal transduction"/>
    <property type="evidence" value="ECO:0007669"/>
    <property type="project" value="InterPro"/>
</dbReference>
<feature type="transmembrane region" description="Helical" evidence="14">
    <location>
        <begin position="360"/>
        <end position="382"/>
    </location>
</feature>
<comment type="subcellular location">
    <subcellularLocation>
        <location evidence="1">Membrane</location>
        <topology evidence="1">Single-pass type I membrane protein</topology>
    </subcellularLocation>
</comment>
<dbReference type="AlphaFoldDB" id="A0A8S3Q393"/>
<keyword evidence="5" id="KW-0547">Nucleotide-binding</keyword>
<keyword evidence="7" id="KW-0342">GTP-binding</keyword>
<evidence type="ECO:0000256" key="13">
    <source>
        <dbReference type="SAM" id="MobiDB-lite"/>
    </source>
</evidence>
<name>A0A8S3Q393_MYTED</name>
<evidence type="ECO:0000256" key="3">
    <source>
        <dbReference type="ARBA" id="ARBA00022692"/>
    </source>
</evidence>
<evidence type="ECO:0000256" key="11">
    <source>
        <dbReference type="ARBA" id="ARBA00023239"/>
    </source>
</evidence>
<protein>
    <recommendedName>
        <fullName evidence="2">guanylate cyclase</fullName>
        <ecNumber evidence="2">4.6.1.2</ecNumber>
    </recommendedName>
</protein>
<organism evidence="16 17">
    <name type="scientific">Mytilus edulis</name>
    <name type="common">Blue mussel</name>
    <dbReference type="NCBI Taxonomy" id="6550"/>
    <lineage>
        <taxon>Eukaryota</taxon>
        <taxon>Metazoa</taxon>
        <taxon>Spiralia</taxon>
        <taxon>Lophotrochozoa</taxon>
        <taxon>Mollusca</taxon>
        <taxon>Bivalvia</taxon>
        <taxon>Autobranchia</taxon>
        <taxon>Pteriomorphia</taxon>
        <taxon>Mytilida</taxon>
        <taxon>Mytiloidea</taxon>
        <taxon>Mytilidae</taxon>
        <taxon>Mytilinae</taxon>
        <taxon>Mytilus</taxon>
    </lineage>
</organism>
<dbReference type="InterPro" id="IPR050401">
    <property type="entry name" value="Cyclic_nucleotide_synthase"/>
</dbReference>
<evidence type="ECO:0000256" key="10">
    <source>
        <dbReference type="ARBA" id="ARBA00023180"/>
    </source>
</evidence>
<dbReference type="PROSITE" id="PS50125">
    <property type="entry name" value="GUANYLATE_CYCLASE_2"/>
    <property type="match status" value="1"/>
</dbReference>
<gene>
    <name evidence="16" type="ORF">MEDL_4030</name>
</gene>
<dbReference type="GO" id="GO:0007168">
    <property type="term" value="P:receptor guanylyl cyclase signaling pathway"/>
    <property type="evidence" value="ECO:0007669"/>
    <property type="project" value="TreeGrafter"/>
</dbReference>
<reference evidence="16" key="1">
    <citation type="submission" date="2021-03" db="EMBL/GenBank/DDBJ databases">
        <authorList>
            <person name="Bekaert M."/>
        </authorList>
    </citation>
    <scope>NUCLEOTIDE SEQUENCE</scope>
</reference>
<dbReference type="EC" id="4.6.1.2" evidence="2"/>
<keyword evidence="17" id="KW-1185">Reference proteome</keyword>
<dbReference type="Pfam" id="PF08376">
    <property type="entry name" value="NIT"/>
    <property type="match status" value="1"/>
</dbReference>
<evidence type="ECO:0000313" key="17">
    <source>
        <dbReference type="Proteomes" id="UP000683360"/>
    </source>
</evidence>
<comment type="caution">
    <text evidence="16">The sequence shown here is derived from an EMBL/GenBank/DDBJ whole genome shotgun (WGS) entry which is preliminary data.</text>
</comment>
<evidence type="ECO:0000256" key="9">
    <source>
        <dbReference type="ARBA" id="ARBA00023170"/>
    </source>
</evidence>
<accession>A0A8S3Q393</accession>
<dbReference type="OrthoDB" id="60033at2759"/>
<sequence>MIKCNKKGSISPESGIEVRSCAKSESNENDQQSDSDAVEEARASEIRSLCNHWKMFVVIIIPISAIIMLSGISLNRASRIRQSTSIAIENIEYNFKMSELIKHLQRERGMSTSFIGTSNVSSAILNQLHILRQETNTSLISVKWPYSGIFVRNFYWTVEDLLSSLADHRRYVENRSINIIYNLDYYTTITHALLKYIVQSITPSDNAAVQQMVVATEALLSLTDDIGIQRALGTTFFTSCGWQSTEIETYYITLHGRSSAFLDTAIHHHGIIETQVREKMQNSAYLSYFADQYYSFQLFKDYENICSTTSQSERETKSIEWFSNMTIFIDIFFEIRQAINTDIQSFSEAIQIVAQFEFNLFLSTLIAVVTVSAILFTSYVYSVAKMTGNLLKFAEKIKRKTDKIATEKNKTDVLLYQMLPKQIVINLKTGTSSIAEFFNEVTIYFSDIVDFTQLGAESSPIEIVNLLNDLYSLFDECIDKYDVYKVETIGDSYMVASGVPTPNGWNHAPEIALMALRIRQEVNGYDIPHMPGRTLKIRIGLHSGPCVAGCVGTKMPRYCLFGDTVNTASRMQSFGIGGKIHISSVTQEILSHHGNFITEFRGLIDVKGKGQMATYWLEEFQDAKHV</sequence>
<evidence type="ECO:0000256" key="8">
    <source>
        <dbReference type="ARBA" id="ARBA00023136"/>
    </source>
</evidence>
<dbReference type="GO" id="GO:0004016">
    <property type="term" value="F:adenylate cyclase activity"/>
    <property type="evidence" value="ECO:0007669"/>
    <property type="project" value="TreeGrafter"/>
</dbReference>
<dbReference type="EMBL" id="CAJPWZ010000270">
    <property type="protein sequence ID" value="CAG2188619.1"/>
    <property type="molecule type" value="Genomic_DNA"/>
</dbReference>
<dbReference type="GO" id="GO:0004383">
    <property type="term" value="F:guanylate cyclase activity"/>
    <property type="evidence" value="ECO:0007669"/>
    <property type="project" value="UniProtKB-EC"/>
</dbReference>
<dbReference type="GO" id="GO:0005886">
    <property type="term" value="C:plasma membrane"/>
    <property type="evidence" value="ECO:0007669"/>
    <property type="project" value="TreeGrafter"/>
</dbReference>
<evidence type="ECO:0000256" key="4">
    <source>
        <dbReference type="ARBA" id="ARBA00022729"/>
    </source>
</evidence>
<evidence type="ECO:0000313" key="16">
    <source>
        <dbReference type="EMBL" id="CAG2188619.1"/>
    </source>
</evidence>
<evidence type="ECO:0000256" key="1">
    <source>
        <dbReference type="ARBA" id="ARBA00004479"/>
    </source>
</evidence>
<feature type="domain" description="Guanylate cyclase" evidence="15">
    <location>
        <begin position="442"/>
        <end position="572"/>
    </location>
</feature>
<feature type="region of interest" description="Disordered" evidence="13">
    <location>
        <begin position="1"/>
        <end position="38"/>
    </location>
</feature>
<evidence type="ECO:0000259" key="15">
    <source>
        <dbReference type="PROSITE" id="PS50125"/>
    </source>
</evidence>
<feature type="compositionally biased region" description="Acidic residues" evidence="13">
    <location>
        <begin position="27"/>
        <end position="38"/>
    </location>
</feature>
<evidence type="ECO:0000256" key="12">
    <source>
        <dbReference type="ARBA" id="ARBA00023293"/>
    </source>
</evidence>
<keyword evidence="8 14" id="KW-0472">Membrane</keyword>
<dbReference type="InterPro" id="IPR013587">
    <property type="entry name" value="Nitrate/nitrite_sensing"/>
</dbReference>
<evidence type="ECO:0000256" key="5">
    <source>
        <dbReference type="ARBA" id="ARBA00022741"/>
    </source>
</evidence>
<evidence type="ECO:0000256" key="14">
    <source>
        <dbReference type="SAM" id="Phobius"/>
    </source>
</evidence>
<feature type="transmembrane region" description="Helical" evidence="14">
    <location>
        <begin position="55"/>
        <end position="74"/>
    </location>
</feature>
<keyword evidence="3 14" id="KW-0812">Transmembrane</keyword>
<dbReference type="CDD" id="cd07302">
    <property type="entry name" value="CHD"/>
    <property type="match status" value="1"/>
</dbReference>
<proteinExistence type="predicted"/>
<dbReference type="PANTHER" id="PTHR11920:SF501">
    <property type="entry name" value="GUANYLATE CYCLASE 32E"/>
    <property type="match status" value="1"/>
</dbReference>
<keyword evidence="12" id="KW-0141">cGMP biosynthesis</keyword>
<evidence type="ECO:0000256" key="2">
    <source>
        <dbReference type="ARBA" id="ARBA00012202"/>
    </source>
</evidence>
<dbReference type="SUPFAM" id="SSF55073">
    <property type="entry name" value="Nucleotide cyclase"/>
    <property type="match status" value="1"/>
</dbReference>
<dbReference type="Gene3D" id="6.10.250.780">
    <property type="match status" value="1"/>
</dbReference>
<keyword evidence="11" id="KW-0456">Lyase</keyword>
<dbReference type="InterPro" id="IPR001054">
    <property type="entry name" value="A/G_cyclase"/>
</dbReference>
<keyword evidence="10" id="KW-0325">Glycoprotein</keyword>
<dbReference type="SMART" id="SM00044">
    <property type="entry name" value="CYCc"/>
    <property type="match status" value="1"/>
</dbReference>
<dbReference type="Pfam" id="PF00211">
    <property type="entry name" value="Guanylate_cyc"/>
    <property type="match status" value="1"/>
</dbReference>
<dbReference type="GO" id="GO:0005525">
    <property type="term" value="F:GTP binding"/>
    <property type="evidence" value="ECO:0007669"/>
    <property type="project" value="UniProtKB-KW"/>
</dbReference>
<dbReference type="PANTHER" id="PTHR11920">
    <property type="entry name" value="GUANYLYL CYCLASE"/>
    <property type="match status" value="1"/>
</dbReference>
<dbReference type="InterPro" id="IPR029787">
    <property type="entry name" value="Nucleotide_cyclase"/>
</dbReference>
<keyword evidence="4" id="KW-0732">Signal</keyword>
<keyword evidence="6 14" id="KW-1133">Transmembrane helix</keyword>
<evidence type="ECO:0000256" key="6">
    <source>
        <dbReference type="ARBA" id="ARBA00022989"/>
    </source>
</evidence>
<dbReference type="GO" id="GO:0001653">
    <property type="term" value="F:peptide receptor activity"/>
    <property type="evidence" value="ECO:0007669"/>
    <property type="project" value="TreeGrafter"/>
</dbReference>